<keyword evidence="3 6" id="KW-1133">Transmembrane helix</keyword>
<feature type="transmembrane region" description="Helical" evidence="6">
    <location>
        <begin position="224"/>
        <end position="244"/>
    </location>
</feature>
<keyword evidence="9" id="KW-1185">Reference proteome</keyword>
<feature type="transmembrane region" description="Helical" evidence="6">
    <location>
        <begin position="376"/>
        <end position="393"/>
    </location>
</feature>
<gene>
    <name evidence="8" type="ORF">LLEC1_07554</name>
</gene>
<evidence type="ECO:0000313" key="9">
    <source>
        <dbReference type="Proteomes" id="UP000243081"/>
    </source>
</evidence>
<evidence type="ECO:0000256" key="5">
    <source>
        <dbReference type="SAM" id="MobiDB-lite"/>
    </source>
</evidence>
<comment type="caution">
    <text evidence="8">The sequence shown here is derived from an EMBL/GenBank/DDBJ whole genome shotgun (WGS) entry which is preliminary data.</text>
</comment>
<comment type="subcellular location">
    <subcellularLocation>
        <location evidence="1">Membrane</location>
        <topology evidence="1">Multi-pass membrane protein</topology>
    </subcellularLocation>
</comment>
<dbReference type="PANTHER" id="PTHR22911">
    <property type="entry name" value="ACYL-MALONYL CONDENSING ENZYME-RELATED"/>
    <property type="match status" value="1"/>
</dbReference>
<name>A0A179I449_CORDF</name>
<feature type="transmembrane region" description="Helical" evidence="6">
    <location>
        <begin position="164"/>
        <end position="184"/>
    </location>
</feature>
<dbReference type="OMA" id="PIASCYV"/>
<sequence>MSRGRAAAAAEVELTSHGKTEIDSTTPNSRGNGQNVPSPNTLRPKSEGFVPEGIRALTPSPILSGRLSPFERNDMHNSFNGQHGLTQPSSFIRKFWQNNLPSICVALAQLFGALMNLSARFMELEGDGMHPVQLLFYRQGLSAVGCSIYMWKARFPDFPIPHKGIRLLLFIRSFSGFFGIYGMWYSMMYLPLADATVITFLAPGVAGIICYFALREPFTKMEQLATLIAFFGVVLIAQPATFFADSGKKPSHEPAETGALPGMDHEATARERLIAVAVALLGVCGAAGAFTTLRAIGKQTHPLISVNCFATISTLMCATILCAAPALNISQPTLQWKFSYTLKQALLIAFISLFGLIMQFLLTAGLSKDKSNKANSMIYTHMLFAASFDWWVFGHRMGFISFLGCALILGSAIGVMFLKKSPKVLAKAEDTEAQQNLLDEPEGSPMLMDGGGAGANTELNVYRSR</sequence>
<evidence type="ECO:0000256" key="6">
    <source>
        <dbReference type="SAM" id="Phobius"/>
    </source>
</evidence>
<dbReference type="OrthoDB" id="306876at2759"/>
<dbReference type="InterPro" id="IPR000620">
    <property type="entry name" value="EamA_dom"/>
</dbReference>
<feature type="domain" description="EamA" evidence="7">
    <location>
        <begin position="114"/>
        <end position="237"/>
    </location>
</feature>
<evidence type="ECO:0000313" key="8">
    <source>
        <dbReference type="EMBL" id="OAQ96538.1"/>
    </source>
</evidence>
<protein>
    <recommendedName>
        <fullName evidence="7">EamA domain-containing protein</fullName>
    </recommendedName>
</protein>
<dbReference type="AlphaFoldDB" id="A0A179I449"/>
<proteinExistence type="predicted"/>
<dbReference type="SUPFAM" id="SSF103481">
    <property type="entry name" value="Multidrug resistance efflux transporter EmrE"/>
    <property type="match status" value="2"/>
</dbReference>
<evidence type="ECO:0000256" key="4">
    <source>
        <dbReference type="ARBA" id="ARBA00023136"/>
    </source>
</evidence>
<dbReference type="Proteomes" id="UP000243081">
    <property type="component" value="Unassembled WGS sequence"/>
</dbReference>
<dbReference type="PANTHER" id="PTHR22911:SF6">
    <property type="entry name" value="SOLUTE CARRIER FAMILY 35 MEMBER G1"/>
    <property type="match status" value="1"/>
</dbReference>
<reference evidence="8 9" key="1">
    <citation type="submission" date="2016-03" db="EMBL/GenBank/DDBJ databases">
        <title>Fine-scale spatial genetic structure of a fungal parasite of coffee scale insects.</title>
        <authorList>
            <person name="Jackson D."/>
            <person name="Zemenick K.A."/>
            <person name="Malloure B."/>
            <person name="Quandt C.A."/>
            <person name="James T.Y."/>
        </authorList>
    </citation>
    <scope>NUCLEOTIDE SEQUENCE [LARGE SCALE GENOMIC DNA]</scope>
    <source>
        <strain evidence="8 9">UM487</strain>
    </source>
</reference>
<feature type="domain" description="EamA" evidence="7">
    <location>
        <begin position="280"/>
        <end position="416"/>
    </location>
</feature>
<feature type="transmembrane region" description="Helical" evidence="6">
    <location>
        <begin position="273"/>
        <end position="296"/>
    </location>
</feature>
<feature type="transmembrane region" description="Helical" evidence="6">
    <location>
        <begin position="399"/>
        <end position="418"/>
    </location>
</feature>
<evidence type="ECO:0000256" key="1">
    <source>
        <dbReference type="ARBA" id="ARBA00004141"/>
    </source>
</evidence>
<accession>A0A179I449</accession>
<feature type="compositionally biased region" description="Polar residues" evidence="5">
    <location>
        <begin position="23"/>
        <end position="43"/>
    </location>
</feature>
<keyword evidence="2 6" id="KW-0812">Transmembrane</keyword>
<feature type="region of interest" description="Disordered" evidence="5">
    <location>
        <begin position="1"/>
        <end position="48"/>
    </location>
</feature>
<evidence type="ECO:0000259" key="7">
    <source>
        <dbReference type="Pfam" id="PF00892"/>
    </source>
</evidence>
<evidence type="ECO:0000256" key="2">
    <source>
        <dbReference type="ARBA" id="ARBA00022692"/>
    </source>
</evidence>
<feature type="transmembrane region" description="Helical" evidence="6">
    <location>
        <begin position="303"/>
        <end position="326"/>
    </location>
</feature>
<dbReference type="GO" id="GO:0016020">
    <property type="term" value="C:membrane"/>
    <property type="evidence" value="ECO:0007669"/>
    <property type="project" value="UniProtKB-SubCell"/>
</dbReference>
<keyword evidence="4 6" id="KW-0472">Membrane</keyword>
<dbReference type="EMBL" id="LUKN01004114">
    <property type="protein sequence ID" value="OAQ96538.1"/>
    <property type="molecule type" value="Genomic_DNA"/>
</dbReference>
<evidence type="ECO:0000256" key="3">
    <source>
        <dbReference type="ARBA" id="ARBA00022989"/>
    </source>
</evidence>
<dbReference type="Pfam" id="PF00892">
    <property type="entry name" value="EamA"/>
    <property type="match status" value="2"/>
</dbReference>
<organism evidence="8 9">
    <name type="scientific">Cordyceps confragosa</name>
    <name type="common">Lecanicillium lecanii</name>
    <dbReference type="NCBI Taxonomy" id="2714763"/>
    <lineage>
        <taxon>Eukaryota</taxon>
        <taxon>Fungi</taxon>
        <taxon>Dikarya</taxon>
        <taxon>Ascomycota</taxon>
        <taxon>Pezizomycotina</taxon>
        <taxon>Sordariomycetes</taxon>
        <taxon>Hypocreomycetidae</taxon>
        <taxon>Hypocreales</taxon>
        <taxon>Cordycipitaceae</taxon>
        <taxon>Akanthomyces</taxon>
    </lineage>
</organism>
<feature type="transmembrane region" description="Helical" evidence="6">
    <location>
        <begin position="346"/>
        <end position="364"/>
    </location>
</feature>
<feature type="transmembrane region" description="Helical" evidence="6">
    <location>
        <begin position="190"/>
        <end position="212"/>
    </location>
</feature>
<dbReference type="InterPro" id="IPR037185">
    <property type="entry name" value="EmrE-like"/>
</dbReference>